<dbReference type="Gene3D" id="3.10.100.10">
    <property type="entry name" value="Mannose-Binding Protein A, subunit A"/>
    <property type="match status" value="1"/>
</dbReference>
<dbReference type="PROSITE" id="PS50041">
    <property type="entry name" value="C_TYPE_LECTIN_2"/>
    <property type="match status" value="1"/>
</dbReference>
<proteinExistence type="predicted"/>
<comment type="caution">
    <text evidence="4">The sequence shown here is derived from an EMBL/GenBank/DDBJ whole genome shotgun (WGS) entry which is preliminary data.</text>
</comment>
<feature type="domain" description="C-type lectin" evidence="2">
    <location>
        <begin position="79"/>
        <end position="233"/>
    </location>
</feature>
<dbReference type="EMBL" id="CAJOBD010000644">
    <property type="protein sequence ID" value="CAF3700626.1"/>
    <property type="molecule type" value="Genomic_DNA"/>
</dbReference>
<evidence type="ECO:0000256" key="1">
    <source>
        <dbReference type="SAM" id="SignalP"/>
    </source>
</evidence>
<sequence>MPYIIELFIFSLIIFIENPFIRAFNELCSSHNPSCPNPLQCINGYCLCSTIGKTIDEKNPLSFWTGEECIKCPLHYTTSGTKCYNLILGDNNQLAWDLAREHCQKDGGDLFVIRSKNEVFDSIVVFIRESIIENEMYQKTPRNGTQFASIWIGAKLVDWSGKGQYNLVSHGPSLTKISPYWCKQESPLEQEPNYVALKTTGERQSCIGLALFKDALVCMHDWFCSWRTYTLCEIHPPPPQTTTTIIIDTVFHLIIARKNYIRDQNTSFKLSHVREFGSNWLVPYDELISKADHYVESTLVETGDDEESDPI</sequence>
<dbReference type="EMBL" id="CAJNOT010001265">
    <property type="protein sequence ID" value="CAF1173193.1"/>
    <property type="molecule type" value="Genomic_DNA"/>
</dbReference>
<dbReference type="SUPFAM" id="SSF56436">
    <property type="entry name" value="C-type lectin-like"/>
    <property type="match status" value="1"/>
</dbReference>
<feature type="chain" id="PRO_5035616709" description="C-type lectin domain-containing protein" evidence="1">
    <location>
        <begin position="24"/>
        <end position="311"/>
    </location>
</feature>
<name>A0A818URA1_9BILA</name>
<evidence type="ECO:0000313" key="5">
    <source>
        <dbReference type="Proteomes" id="UP000663836"/>
    </source>
</evidence>
<dbReference type="Proteomes" id="UP000663836">
    <property type="component" value="Unassembled WGS sequence"/>
</dbReference>
<reference evidence="4" key="1">
    <citation type="submission" date="2021-02" db="EMBL/GenBank/DDBJ databases">
        <authorList>
            <person name="Nowell W R."/>
        </authorList>
    </citation>
    <scope>NUCLEOTIDE SEQUENCE</scope>
</reference>
<dbReference type="SMART" id="SM00034">
    <property type="entry name" value="CLECT"/>
    <property type="match status" value="1"/>
</dbReference>
<protein>
    <recommendedName>
        <fullName evidence="2">C-type lectin domain-containing protein</fullName>
    </recommendedName>
</protein>
<evidence type="ECO:0000313" key="4">
    <source>
        <dbReference type="EMBL" id="CAF3700626.1"/>
    </source>
</evidence>
<organism evidence="4 5">
    <name type="scientific">Rotaria sordida</name>
    <dbReference type="NCBI Taxonomy" id="392033"/>
    <lineage>
        <taxon>Eukaryota</taxon>
        <taxon>Metazoa</taxon>
        <taxon>Spiralia</taxon>
        <taxon>Gnathifera</taxon>
        <taxon>Rotifera</taxon>
        <taxon>Eurotatoria</taxon>
        <taxon>Bdelloidea</taxon>
        <taxon>Philodinida</taxon>
        <taxon>Philodinidae</taxon>
        <taxon>Rotaria</taxon>
    </lineage>
</organism>
<dbReference type="InterPro" id="IPR016186">
    <property type="entry name" value="C-type_lectin-like/link_sf"/>
</dbReference>
<feature type="signal peptide" evidence="1">
    <location>
        <begin position="1"/>
        <end position="23"/>
    </location>
</feature>
<accession>A0A818URA1</accession>
<dbReference type="CDD" id="cd00037">
    <property type="entry name" value="CLECT"/>
    <property type="match status" value="1"/>
</dbReference>
<dbReference type="InterPro" id="IPR001304">
    <property type="entry name" value="C-type_lectin-like"/>
</dbReference>
<evidence type="ECO:0000259" key="2">
    <source>
        <dbReference type="PROSITE" id="PS50041"/>
    </source>
</evidence>
<dbReference type="AlphaFoldDB" id="A0A818URA1"/>
<dbReference type="Proteomes" id="UP000663864">
    <property type="component" value="Unassembled WGS sequence"/>
</dbReference>
<dbReference type="InterPro" id="IPR016187">
    <property type="entry name" value="CTDL_fold"/>
</dbReference>
<evidence type="ECO:0000313" key="3">
    <source>
        <dbReference type="EMBL" id="CAF1173193.1"/>
    </source>
</evidence>
<gene>
    <name evidence="4" type="ORF">JBS370_LOCUS9481</name>
    <name evidence="3" type="ORF">ZHD862_LOCUS21334</name>
</gene>
<keyword evidence="1" id="KW-0732">Signal</keyword>